<dbReference type="Gene3D" id="1.10.287.130">
    <property type="match status" value="1"/>
</dbReference>
<accession>A0A9D1N1B8</accession>
<dbReference type="SUPFAM" id="SSF47384">
    <property type="entry name" value="Homodimeric domain of signal transducing histidine kinase"/>
    <property type="match status" value="1"/>
</dbReference>
<dbReference type="SUPFAM" id="SSF55781">
    <property type="entry name" value="GAF domain-like"/>
    <property type="match status" value="1"/>
</dbReference>
<dbReference type="GO" id="GO:0000155">
    <property type="term" value="F:phosphorelay sensor kinase activity"/>
    <property type="evidence" value="ECO:0007669"/>
    <property type="project" value="InterPro"/>
</dbReference>
<keyword evidence="4" id="KW-0808">Transferase</keyword>
<dbReference type="SUPFAM" id="SSF55874">
    <property type="entry name" value="ATPase domain of HSP90 chaperone/DNA topoisomerase II/histidine kinase"/>
    <property type="match status" value="1"/>
</dbReference>
<dbReference type="InterPro" id="IPR003018">
    <property type="entry name" value="GAF"/>
</dbReference>
<dbReference type="Pfam" id="PF02518">
    <property type="entry name" value="HATPase_c"/>
    <property type="match status" value="1"/>
</dbReference>
<reference evidence="8" key="1">
    <citation type="submission" date="2020-10" db="EMBL/GenBank/DDBJ databases">
        <authorList>
            <person name="Gilroy R."/>
        </authorList>
    </citation>
    <scope>NUCLEOTIDE SEQUENCE</scope>
    <source>
        <strain evidence="8">CHK154-7741</strain>
    </source>
</reference>
<dbReference type="SMART" id="SM00387">
    <property type="entry name" value="HATPase_c"/>
    <property type="match status" value="1"/>
</dbReference>
<evidence type="ECO:0000256" key="3">
    <source>
        <dbReference type="ARBA" id="ARBA00022553"/>
    </source>
</evidence>
<evidence type="ECO:0000313" key="8">
    <source>
        <dbReference type="EMBL" id="HIU92944.1"/>
    </source>
</evidence>
<keyword evidence="4" id="KW-0418">Kinase</keyword>
<dbReference type="InterPro" id="IPR003594">
    <property type="entry name" value="HATPase_dom"/>
</dbReference>
<feature type="coiled-coil region" evidence="6">
    <location>
        <begin position="306"/>
        <end position="333"/>
    </location>
</feature>
<dbReference type="EMBL" id="DVOD01000055">
    <property type="protein sequence ID" value="HIU92944.1"/>
    <property type="molecule type" value="Genomic_DNA"/>
</dbReference>
<feature type="domain" description="Histidine kinase" evidence="7">
    <location>
        <begin position="345"/>
        <end position="561"/>
    </location>
</feature>
<dbReference type="InterPro" id="IPR005467">
    <property type="entry name" value="His_kinase_dom"/>
</dbReference>
<gene>
    <name evidence="8" type="ORF">IAD26_07415</name>
</gene>
<sequence>MVNSTDFSLYNNFAAAVLILDTDNRIVFKNMSFVKSFGSVKNLEKFSKYFSFDICMLDSENILNANPVTFAVESKESFSAQAVYQKSKDQFFYYAIKSFFAEGFKILIFKNITSEILYEETEKKYTFIRQQYLSLAQENKRFADLQQSSQAQAVKLALMHRISNVIRESMDISKILNSTLKELFNLFGAVKVYYVKNEQNAFYVEHVYPSQFKNVIGEKADFSADTKKSVRDKKIKVRSCIKDYQNSENTFPAPVNRIIVPVTRLHDVLGVLIIYTNQKYFEESHSDVLHSVASQLGSAIVQASLFAQVKQKNKELETTLKELKETQIQLINSEKMASLGQLVAGVAHEINTPLGSINANNDILAKLIKKLDGSGDDKMLVENMENINKIDKEAIKRISNIVKSLKRFVRLDESDLQLADINREIDLTLEIIKHETKNKIQIVKNYAQLPEIKCYPNMLNQVFMNILINACQSIEKTGMITITTGFENNRLIVKIKDTGCGIDDSIKDKIFAAGTTTKKIGIGTGLGLAICQKIIEKHKGSISFTSQKNAGTEFKIEIPAG</sequence>
<evidence type="ECO:0000256" key="6">
    <source>
        <dbReference type="SAM" id="Coils"/>
    </source>
</evidence>
<proteinExistence type="predicted"/>
<dbReference type="EC" id="2.7.13.3" evidence="2"/>
<dbReference type="InterPro" id="IPR036097">
    <property type="entry name" value="HisK_dim/P_sf"/>
</dbReference>
<dbReference type="InterPro" id="IPR029016">
    <property type="entry name" value="GAF-like_dom_sf"/>
</dbReference>
<protein>
    <recommendedName>
        <fullName evidence="2">histidine kinase</fullName>
        <ecNumber evidence="2">2.7.13.3</ecNumber>
    </recommendedName>
</protein>
<dbReference type="Proteomes" id="UP000886748">
    <property type="component" value="Unassembled WGS sequence"/>
</dbReference>
<dbReference type="InterPro" id="IPR003661">
    <property type="entry name" value="HisK_dim/P_dom"/>
</dbReference>
<evidence type="ECO:0000256" key="2">
    <source>
        <dbReference type="ARBA" id="ARBA00012438"/>
    </source>
</evidence>
<evidence type="ECO:0000313" key="9">
    <source>
        <dbReference type="Proteomes" id="UP000886748"/>
    </source>
</evidence>
<evidence type="ECO:0000256" key="5">
    <source>
        <dbReference type="ARBA" id="ARBA00023012"/>
    </source>
</evidence>
<evidence type="ECO:0000259" key="7">
    <source>
        <dbReference type="PROSITE" id="PS50109"/>
    </source>
</evidence>
<reference evidence="8" key="2">
    <citation type="journal article" date="2021" name="PeerJ">
        <title>Extensive microbial diversity within the chicken gut microbiome revealed by metagenomics and culture.</title>
        <authorList>
            <person name="Gilroy R."/>
            <person name="Ravi A."/>
            <person name="Getino M."/>
            <person name="Pursley I."/>
            <person name="Horton D.L."/>
            <person name="Alikhan N.F."/>
            <person name="Baker D."/>
            <person name="Gharbi K."/>
            <person name="Hall N."/>
            <person name="Watson M."/>
            <person name="Adriaenssens E.M."/>
            <person name="Foster-Nyarko E."/>
            <person name="Jarju S."/>
            <person name="Secka A."/>
            <person name="Antonio M."/>
            <person name="Oren A."/>
            <person name="Chaudhuri R.R."/>
            <person name="La Ragione R."/>
            <person name="Hildebrand F."/>
            <person name="Pallen M.J."/>
        </authorList>
    </citation>
    <scope>NUCLEOTIDE SEQUENCE</scope>
    <source>
        <strain evidence="8">CHK154-7741</strain>
    </source>
</reference>
<dbReference type="PANTHER" id="PTHR43065">
    <property type="entry name" value="SENSOR HISTIDINE KINASE"/>
    <property type="match status" value="1"/>
</dbReference>
<dbReference type="Pfam" id="PF00512">
    <property type="entry name" value="HisKA"/>
    <property type="match status" value="1"/>
</dbReference>
<dbReference type="Gene3D" id="3.30.565.10">
    <property type="entry name" value="Histidine kinase-like ATPase, C-terminal domain"/>
    <property type="match status" value="1"/>
</dbReference>
<dbReference type="InterPro" id="IPR004358">
    <property type="entry name" value="Sig_transdc_His_kin-like_C"/>
</dbReference>
<dbReference type="Gene3D" id="3.30.450.40">
    <property type="match status" value="1"/>
</dbReference>
<keyword evidence="6" id="KW-0175">Coiled coil</keyword>
<dbReference type="SMART" id="SM00065">
    <property type="entry name" value="GAF"/>
    <property type="match status" value="1"/>
</dbReference>
<keyword evidence="5" id="KW-0902">Two-component regulatory system</keyword>
<dbReference type="PROSITE" id="PS50109">
    <property type="entry name" value="HIS_KIN"/>
    <property type="match status" value="1"/>
</dbReference>
<dbReference type="PRINTS" id="PR00344">
    <property type="entry name" value="BCTRLSENSOR"/>
</dbReference>
<evidence type="ECO:0000256" key="1">
    <source>
        <dbReference type="ARBA" id="ARBA00000085"/>
    </source>
</evidence>
<organism evidence="8 9">
    <name type="scientific">Candidatus Limenecus avicola</name>
    <dbReference type="NCBI Taxonomy" id="2840847"/>
    <lineage>
        <taxon>Bacteria</taxon>
        <taxon>Bacillati</taxon>
        <taxon>Bacillota</taxon>
        <taxon>Clostridia</taxon>
        <taxon>Eubacteriales</taxon>
        <taxon>Clostridiaceae</taxon>
        <taxon>Clostridiaceae incertae sedis</taxon>
        <taxon>Candidatus Limenecus</taxon>
    </lineage>
</organism>
<comment type="catalytic activity">
    <reaction evidence="1">
        <text>ATP + protein L-histidine = ADP + protein N-phospho-L-histidine.</text>
        <dbReference type="EC" id="2.7.13.3"/>
    </reaction>
</comment>
<keyword evidence="3" id="KW-0597">Phosphoprotein</keyword>
<evidence type="ECO:0000256" key="4">
    <source>
        <dbReference type="ARBA" id="ARBA00022777"/>
    </source>
</evidence>
<dbReference type="InterPro" id="IPR036890">
    <property type="entry name" value="HATPase_C_sf"/>
</dbReference>
<dbReference type="PANTHER" id="PTHR43065:SF50">
    <property type="entry name" value="HISTIDINE KINASE"/>
    <property type="match status" value="1"/>
</dbReference>
<dbReference type="SMART" id="SM00388">
    <property type="entry name" value="HisKA"/>
    <property type="match status" value="1"/>
</dbReference>
<name>A0A9D1N1B8_9CLOT</name>
<dbReference type="AlphaFoldDB" id="A0A9D1N1B8"/>
<comment type="caution">
    <text evidence="8">The sequence shown here is derived from an EMBL/GenBank/DDBJ whole genome shotgun (WGS) entry which is preliminary data.</text>
</comment>
<dbReference type="CDD" id="cd00082">
    <property type="entry name" value="HisKA"/>
    <property type="match status" value="1"/>
</dbReference>